<evidence type="ECO:0000256" key="1">
    <source>
        <dbReference type="SAM" id="MobiDB-lite"/>
    </source>
</evidence>
<feature type="region of interest" description="Disordered" evidence="1">
    <location>
        <begin position="48"/>
        <end position="69"/>
    </location>
</feature>
<protein>
    <submittedName>
        <fullName evidence="2">Uncharacterized protein</fullName>
    </submittedName>
</protein>
<reference evidence="2" key="1">
    <citation type="submission" date="2018-05" db="EMBL/GenBank/DDBJ databases">
        <authorList>
            <person name="Lanie J.A."/>
            <person name="Ng W.-L."/>
            <person name="Kazmierczak K.M."/>
            <person name="Andrzejewski T.M."/>
            <person name="Davidsen T.M."/>
            <person name="Wayne K.J."/>
            <person name="Tettelin H."/>
            <person name="Glass J.I."/>
            <person name="Rusch D."/>
            <person name="Podicherti R."/>
            <person name="Tsui H.-C.T."/>
            <person name="Winkler M.E."/>
        </authorList>
    </citation>
    <scope>NUCLEOTIDE SEQUENCE</scope>
</reference>
<proteinExistence type="predicted"/>
<dbReference type="AlphaFoldDB" id="A0A382B7E3"/>
<accession>A0A382B7E3</accession>
<dbReference type="EMBL" id="UINC01028353">
    <property type="protein sequence ID" value="SVB09192.1"/>
    <property type="molecule type" value="Genomic_DNA"/>
</dbReference>
<feature type="compositionally biased region" description="Gly residues" evidence="1">
    <location>
        <begin position="60"/>
        <end position="69"/>
    </location>
</feature>
<organism evidence="2">
    <name type="scientific">marine metagenome</name>
    <dbReference type="NCBI Taxonomy" id="408172"/>
    <lineage>
        <taxon>unclassified sequences</taxon>
        <taxon>metagenomes</taxon>
        <taxon>ecological metagenomes</taxon>
    </lineage>
</organism>
<evidence type="ECO:0000313" key="2">
    <source>
        <dbReference type="EMBL" id="SVB09192.1"/>
    </source>
</evidence>
<gene>
    <name evidence="2" type="ORF">METZ01_LOCUS162046</name>
</gene>
<sequence>MSNDHLSRHRDSGRVVTEMTKRIEYKGKYAVRPLVKEEKGFYKEAEKKKIKPPKKLWNDGGEGNDSFGG</sequence>
<name>A0A382B7E3_9ZZZZ</name>